<dbReference type="PROSITE" id="PS51296">
    <property type="entry name" value="RIESKE"/>
    <property type="match status" value="1"/>
</dbReference>
<geneLocation type="plasmid" evidence="6 7">
    <name>unnamed1</name>
</geneLocation>
<dbReference type="InterPro" id="IPR017941">
    <property type="entry name" value="Rieske_2Fe-2S"/>
</dbReference>
<organism evidence="6 7">
    <name type="scientific">Natronosalvus rutilus</name>
    <dbReference type="NCBI Taxonomy" id="2953753"/>
    <lineage>
        <taxon>Archaea</taxon>
        <taxon>Methanobacteriati</taxon>
        <taxon>Methanobacteriota</taxon>
        <taxon>Stenosarchaea group</taxon>
        <taxon>Halobacteria</taxon>
        <taxon>Halobacteriales</taxon>
        <taxon>Natrialbaceae</taxon>
        <taxon>Natronosalvus</taxon>
    </lineage>
</organism>
<keyword evidence="6" id="KW-0614">Plasmid</keyword>
<keyword evidence="2" id="KW-0479">Metal-binding</keyword>
<dbReference type="GO" id="GO:0046872">
    <property type="term" value="F:metal ion binding"/>
    <property type="evidence" value="ECO:0007669"/>
    <property type="project" value="UniProtKB-KW"/>
</dbReference>
<evidence type="ECO:0000256" key="2">
    <source>
        <dbReference type="ARBA" id="ARBA00022723"/>
    </source>
</evidence>
<dbReference type="Gene3D" id="2.102.10.10">
    <property type="entry name" value="Rieske [2Fe-2S] iron-sulphur domain"/>
    <property type="match status" value="1"/>
</dbReference>
<keyword evidence="7" id="KW-1185">Reference proteome</keyword>
<feature type="domain" description="Rieske" evidence="5">
    <location>
        <begin position="5"/>
        <end position="116"/>
    </location>
</feature>
<dbReference type="KEGG" id="sawl:NGM29_18900"/>
<evidence type="ECO:0000313" key="7">
    <source>
        <dbReference type="Proteomes" id="UP001056855"/>
    </source>
</evidence>
<dbReference type="InterPro" id="IPR036922">
    <property type="entry name" value="Rieske_2Fe-2S_sf"/>
</dbReference>
<dbReference type="PANTHER" id="PTHR21496">
    <property type="entry name" value="FERREDOXIN-RELATED"/>
    <property type="match status" value="1"/>
</dbReference>
<dbReference type="Pfam" id="PF00355">
    <property type="entry name" value="Rieske"/>
    <property type="match status" value="1"/>
</dbReference>
<dbReference type="Proteomes" id="UP001056855">
    <property type="component" value="Plasmid unnamed1"/>
</dbReference>
<dbReference type="CDD" id="cd03467">
    <property type="entry name" value="Rieske"/>
    <property type="match status" value="1"/>
</dbReference>
<dbReference type="RefSeq" id="WP_254161118.1">
    <property type="nucleotide sequence ID" value="NZ_CP100356.1"/>
</dbReference>
<evidence type="ECO:0000256" key="1">
    <source>
        <dbReference type="ARBA" id="ARBA00022714"/>
    </source>
</evidence>
<dbReference type="SUPFAM" id="SSF50022">
    <property type="entry name" value="ISP domain"/>
    <property type="match status" value="1"/>
</dbReference>
<dbReference type="GO" id="GO:0051537">
    <property type="term" value="F:2 iron, 2 sulfur cluster binding"/>
    <property type="evidence" value="ECO:0007669"/>
    <property type="project" value="UniProtKB-KW"/>
</dbReference>
<evidence type="ECO:0000259" key="5">
    <source>
        <dbReference type="PROSITE" id="PS51296"/>
    </source>
</evidence>
<protein>
    <submittedName>
        <fullName evidence="6">Rieske (2Fe-2S) protein</fullName>
    </submittedName>
</protein>
<keyword evidence="1" id="KW-0001">2Fe-2S</keyword>
<sequence>MVERFEICPANELPPGERTLVQLGNIPVGVFNIEGEYHAMQNVCPHQLAPLCEGEVTGTTSAPAVGEYEWECDGEIVRCPWHGWEFEISSGESVFNPHGVRTRTFETAVEGGNDADSQAAVKTDEAVSSECQREGTTLRGDEPPVNTYDVEVESETVVVYI</sequence>
<gene>
    <name evidence="6" type="ORF">NGM29_18900</name>
</gene>
<dbReference type="GeneID" id="73292160"/>
<dbReference type="PANTHER" id="PTHR21496:SF23">
    <property type="entry name" value="3-PHENYLPROPIONATE_CINNAMIC ACID DIOXYGENASE FERREDOXIN SUBUNIT"/>
    <property type="match status" value="1"/>
</dbReference>
<keyword evidence="3" id="KW-0408">Iron</keyword>
<name>A0A9E7NEY3_9EURY</name>
<reference evidence="6" key="1">
    <citation type="submission" date="2022-06" db="EMBL/GenBank/DDBJ databases">
        <title>Diverse halophilic archaea isolated from saline environments.</title>
        <authorList>
            <person name="Cui H.-L."/>
        </authorList>
    </citation>
    <scope>NUCLEOTIDE SEQUENCE</scope>
    <source>
        <strain evidence="6">WLHS1</strain>
        <plasmid evidence="6">unnamed1</plasmid>
    </source>
</reference>
<evidence type="ECO:0000313" key="6">
    <source>
        <dbReference type="EMBL" id="UTF55760.1"/>
    </source>
</evidence>
<evidence type="ECO:0000256" key="4">
    <source>
        <dbReference type="ARBA" id="ARBA00023014"/>
    </source>
</evidence>
<keyword evidence="4" id="KW-0411">Iron-sulfur</keyword>
<dbReference type="AlphaFoldDB" id="A0A9E7NEY3"/>
<evidence type="ECO:0000256" key="3">
    <source>
        <dbReference type="ARBA" id="ARBA00023004"/>
    </source>
</evidence>
<accession>A0A9E7NEY3</accession>
<proteinExistence type="predicted"/>
<dbReference type="EMBL" id="CP100356">
    <property type="protein sequence ID" value="UTF55760.1"/>
    <property type="molecule type" value="Genomic_DNA"/>
</dbReference>